<name>A0A4Q1JKS4_9BACT</name>
<keyword evidence="2 7" id="KW-0813">Transport</keyword>
<dbReference type="InterPro" id="IPR012910">
    <property type="entry name" value="Plug_dom"/>
</dbReference>
<evidence type="ECO:0000256" key="7">
    <source>
        <dbReference type="PROSITE-ProRule" id="PRU01360"/>
    </source>
</evidence>
<feature type="signal peptide" evidence="8">
    <location>
        <begin position="1"/>
        <end position="21"/>
    </location>
</feature>
<dbReference type="NCBIfam" id="TIGR04056">
    <property type="entry name" value="OMP_RagA_SusC"/>
    <property type="match status" value="1"/>
</dbReference>
<dbReference type="OrthoDB" id="9768177at2"/>
<dbReference type="Pfam" id="PF13715">
    <property type="entry name" value="CarbopepD_reg_2"/>
    <property type="match status" value="1"/>
</dbReference>
<evidence type="ECO:0000256" key="5">
    <source>
        <dbReference type="ARBA" id="ARBA00023136"/>
    </source>
</evidence>
<proteinExistence type="inferred from homology"/>
<comment type="subcellular location">
    <subcellularLocation>
        <location evidence="1 7">Cell outer membrane</location>
        <topology evidence="1 7">Multi-pass membrane protein</topology>
    </subcellularLocation>
</comment>
<dbReference type="Gene3D" id="2.60.40.1120">
    <property type="entry name" value="Carboxypeptidase-like, regulatory domain"/>
    <property type="match status" value="1"/>
</dbReference>
<evidence type="ECO:0000256" key="4">
    <source>
        <dbReference type="ARBA" id="ARBA00022692"/>
    </source>
</evidence>
<feature type="domain" description="TonB-dependent receptor plug" evidence="9">
    <location>
        <begin position="116"/>
        <end position="241"/>
    </location>
</feature>
<keyword evidence="5 7" id="KW-0472">Membrane</keyword>
<dbReference type="SUPFAM" id="SSF56935">
    <property type="entry name" value="Porins"/>
    <property type="match status" value="1"/>
</dbReference>
<dbReference type="SUPFAM" id="SSF49464">
    <property type="entry name" value="Carboxypeptidase regulatory domain-like"/>
    <property type="match status" value="1"/>
</dbReference>
<evidence type="ECO:0000256" key="3">
    <source>
        <dbReference type="ARBA" id="ARBA00022452"/>
    </source>
</evidence>
<dbReference type="GO" id="GO:0009279">
    <property type="term" value="C:cell outer membrane"/>
    <property type="evidence" value="ECO:0007669"/>
    <property type="project" value="UniProtKB-SubCell"/>
</dbReference>
<evidence type="ECO:0000313" key="10">
    <source>
        <dbReference type="EMBL" id="RXQ93916.1"/>
    </source>
</evidence>
<comment type="caution">
    <text evidence="10">The sequence shown here is derived from an EMBL/GenBank/DDBJ whole genome shotgun (WGS) entry which is preliminary data.</text>
</comment>
<evidence type="ECO:0000256" key="1">
    <source>
        <dbReference type="ARBA" id="ARBA00004571"/>
    </source>
</evidence>
<dbReference type="InterPro" id="IPR036942">
    <property type="entry name" value="Beta-barrel_TonB_sf"/>
</dbReference>
<dbReference type="Pfam" id="PF07715">
    <property type="entry name" value="Plug"/>
    <property type="match status" value="1"/>
</dbReference>
<dbReference type="InterPro" id="IPR039426">
    <property type="entry name" value="TonB-dep_rcpt-like"/>
</dbReference>
<dbReference type="Gene3D" id="2.40.170.20">
    <property type="entry name" value="TonB-dependent receptor, beta-barrel domain"/>
    <property type="match status" value="1"/>
</dbReference>
<keyword evidence="4 7" id="KW-0812">Transmembrane</keyword>
<dbReference type="InterPro" id="IPR023996">
    <property type="entry name" value="TonB-dep_OMP_SusC/RagA"/>
</dbReference>
<evidence type="ECO:0000313" key="11">
    <source>
        <dbReference type="Proteomes" id="UP000289703"/>
    </source>
</evidence>
<reference evidence="10 11" key="1">
    <citation type="submission" date="2019-01" db="EMBL/GenBank/DDBJ databases">
        <title>Ancylomarina salipaludis sp. nov., isolated from a salt marsh.</title>
        <authorList>
            <person name="Yoon J.-H."/>
        </authorList>
    </citation>
    <scope>NUCLEOTIDE SEQUENCE [LARGE SCALE GENOMIC DNA]</scope>
    <source>
        <strain evidence="10 11">SHSM-M15</strain>
    </source>
</reference>
<dbReference type="Proteomes" id="UP000289703">
    <property type="component" value="Unassembled WGS sequence"/>
</dbReference>
<evidence type="ECO:0000256" key="8">
    <source>
        <dbReference type="SAM" id="SignalP"/>
    </source>
</evidence>
<dbReference type="AlphaFoldDB" id="A0A4Q1JKS4"/>
<feature type="chain" id="PRO_5020343894" evidence="8">
    <location>
        <begin position="22"/>
        <end position="1073"/>
    </location>
</feature>
<dbReference type="NCBIfam" id="TIGR04057">
    <property type="entry name" value="SusC_RagA_signa"/>
    <property type="match status" value="1"/>
</dbReference>
<evidence type="ECO:0000256" key="6">
    <source>
        <dbReference type="ARBA" id="ARBA00023237"/>
    </source>
</evidence>
<organism evidence="10 11">
    <name type="scientific">Ancylomarina salipaludis</name>
    <dbReference type="NCBI Taxonomy" id="2501299"/>
    <lineage>
        <taxon>Bacteria</taxon>
        <taxon>Pseudomonadati</taxon>
        <taxon>Bacteroidota</taxon>
        <taxon>Bacteroidia</taxon>
        <taxon>Marinilabiliales</taxon>
        <taxon>Marinifilaceae</taxon>
        <taxon>Ancylomarina</taxon>
    </lineage>
</organism>
<keyword evidence="3 7" id="KW-1134">Transmembrane beta strand</keyword>
<keyword evidence="6 7" id="KW-0998">Cell outer membrane</keyword>
<accession>A0A4Q1JKS4</accession>
<sequence>MKKLIGLFVFLLLVGTQIVTAQSKQISGTVTSADDGLGMPGVSVVVKGTTIGASTDIDGKYSLEASASDVLVFSFVGMVTKEITVGTKTVIDVVLETESIGMDEVVVTALGVTREKKSLGYAVTEIGGEAVSEVKETNIVNSLSGKVAGVAIRQSNTMGGSANILIRGTASLLGNNQALFVIDGVAMDNSNTNTAAQMNGNGGYDYGNAAMDINPDDVESMSILKGAAATALYGSRAANGVILITTKKGKKRNGIGVTVNSGITWSTINKATMPEYQYEYGAGYGPYYDGGPGDNFFVSDFNGTEKLVVPTSEDASWGAAFDPNLQVVHWDALDPNAANYGETRPWVAPGKDNTVYSFFETGIKYVNSVALEGGQDGYNFRLSFTNSDESGILPNSSIKKNSIAFRSKLELNDKLSAEANVNYVNTKGKGRYGTGYDDNNPMQNFAQWFQTNLDFKRLKNNYKTADGDQRTWNASSPTNLDPIYANNPYWTRYENYENDERNRVFGYVTLDYKFNDVFSLSWRNSLDSYSEIQNERIAVNSNSQSYFSNYRRNFAELNSDLMLKFHKQINDFNLSGLIGASYRENRVKRIFAETEGGLVVPGLYSVSNSTVAKSATEWEEDNNINSVYANVSVGYKNFAYLEASFRHDESSTLPIDDNAYDYPAISGSLILSQLGALKDLSFLTFAKLRANYAEVGNDTNPYNLKATYTQNVNWDKNSSYSVNNTMLNPNLKSESTKSSEIGLEANFFDNRFGFDIAYYKSNSFDQIMDVSVPFATGYQRKYVNAGEIENKGVELAFHATPVKSNDFSWNMSVNWAQNKNEVKELYGKVKNIVLGSAWDVTVNAAVGEAYGVIKGTDFQRINGKKVVDANGYYKKTDETDVVIGNIQPDWNAGITNTLSYKGITLRALIDIQQGGDIYSTDRKYGLATGLYKETAGLNSKGNPKRDAVSDGGGILHAEAVNEDGSPNTTFARANYWGGDQYYGRTPTARYVFDASYVKLREVALSYTLPKSILSKTFFTKAVFTAVGRNLAILHKNTPGFDPETGQSAGNMQGVSNGSYPTTRSYGFNITLGF</sequence>
<comment type="similarity">
    <text evidence="7">Belongs to the TonB-dependent receptor family.</text>
</comment>
<dbReference type="InterPro" id="IPR008969">
    <property type="entry name" value="CarboxyPept-like_regulatory"/>
</dbReference>
<keyword evidence="8" id="KW-0732">Signal</keyword>
<dbReference type="EMBL" id="SAXA01000008">
    <property type="protein sequence ID" value="RXQ93916.1"/>
    <property type="molecule type" value="Genomic_DNA"/>
</dbReference>
<gene>
    <name evidence="10" type="ORF">EO244_10085</name>
</gene>
<dbReference type="InterPro" id="IPR023997">
    <property type="entry name" value="TonB-dep_OMP_SusC/RagA_CS"/>
</dbReference>
<protein>
    <submittedName>
        <fullName evidence="10">SusC/RagA family TonB-linked outer membrane protein</fullName>
    </submittedName>
</protein>
<keyword evidence="11" id="KW-1185">Reference proteome</keyword>
<dbReference type="Gene3D" id="2.170.130.10">
    <property type="entry name" value="TonB-dependent receptor, plug domain"/>
    <property type="match status" value="1"/>
</dbReference>
<dbReference type="RefSeq" id="WP_129254549.1">
    <property type="nucleotide sequence ID" value="NZ_SAXA01000008.1"/>
</dbReference>
<evidence type="ECO:0000256" key="2">
    <source>
        <dbReference type="ARBA" id="ARBA00022448"/>
    </source>
</evidence>
<dbReference type="InterPro" id="IPR037066">
    <property type="entry name" value="Plug_dom_sf"/>
</dbReference>
<evidence type="ECO:0000259" key="9">
    <source>
        <dbReference type="Pfam" id="PF07715"/>
    </source>
</evidence>
<dbReference type="PROSITE" id="PS52016">
    <property type="entry name" value="TONB_DEPENDENT_REC_3"/>
    <property type="match status" value="1"/>
</dbReference>